<dbReference type="PANTHER" id="PTHR38598">
    <property type="entry name" value="INNER MEMBRANE PROTEIN YJCH"/>
    <property type="match status" value="1"/>
</dbReference>
<dbReference type="Proteomes" id="UP000594903">
    <property type="component" value="Chromosome"/>
</dbReference>
<dbReference type="OrthoDB" id="5297034at2"/>
<evidence type="ECO:0000313" key="5">
    <source>
        <dbReference type="Proteomes" id="UP000594903"/>
    </source>
</evidence>
<dbReference type="GO" id="GO:0005886">
    <property type="term" value="C:plasma membrane"/>
    <property type="evidence" value="ECO:0007669"/>
    <property type="project" value="TreeGrafter"/>
</dbReference>
<dbReference type="EMBL" id="CP065725">
    <property type="protein sequence ID" value="QPT39325.1"/>
    <property type="molecule type" value="Genomic_DNA"/>
</dbReference>
<dbReference type="InterPro" id="IPR007436">
    <property type="entry name" value="DUF485"/>
</dbReference>
<accession>A0A378XHF0</accession>
<dbReference type="STRING" id="1122619.GCA_000373745_01997"/>
<dbReference type="PANTHER" id="PTHR38598:SF1">
    <property type="entry name" value="INNER MEMBRANE PROTEIN YJCH"/>
    <property type="match status" value="1"/>
</dbReference>
<sequence>MTTSSDHIAKLIANPKYQALASKRNGINNTFFIIMLVIYAGFILLVAFANHLMGQPIGNMTMSVGIALGTLVLISASVLIIIYTIICNKIMDPALKEVLKEIQE</sequence>
<keyword evidence="5" id="KW-1185">Reference proteome</keyword>
<feature type="transmembrane region" description="Helical" evidence="1">
    <location>
        <begin position="64"/>
        <end position="86"/>
    </location>
</feature>
<dbReference type="EMBL" id="UGSB01000001">
    <property type="protein sequence ID" value="SUA55642.1"/>
    <property type="molecule type" value="Genomic_DNA"/>
</dbReference>
<feature type="transmembrane region" description="Helical" evidence="1">
    <location>
        <begin position="31"/>
        <end position="52"/>
    </location>
</feature>
<evidence type="ECO:0000313" key="3">
    <source>
        <dbReference type="EMBL" id="SUA55642.1"/>
    </source>
</evidence>
<dbReference type="Pfam" id="PF04341">
    <property type="entry name" value="DUF485"/>
    <property type="match status" value="1"/>
</dbReference>
<dbReference type="InterPro" id="IPR052959">
    <property type="entry name" value="Inner_membrane_assoc"/>
</dbReference>
<organism evidence="3 4">
    <name type="scientific">Oligella ureolytica</name>
    <dbReference type="NCBI Taxonomy" id="90244"/>
    <lineage>
        <taxon>Bacteria</taxon>
        <taxon>Pseudomonadati</taxon>
        <taxon>Pseudomonadota</taxon>
        <taxon>Betaproteobacteria</taxon>
        <taxon>Burkholderiales</taxon>
        <taxon>Alcaligenaceae</taxon>
        <taxon>Oligella</taxon>
    </lineage>
</organism>
<keyword evidence="1" id="KW-1133">Transmembrane helix</keyword>
<keyword evidence="1" id="KW-0472">Membrane</keyword>
<evidence type="ECO:0000313" key="4">
    <source>
        <dbReference type="Proteomes" id="UP000254603"/>
    </source>
</evidence>
<evidence type="ECO:0000313" key="2">
    <source>
        <dbReference type="EMBL" id="QPT39325.1"/>
    </source>
</evidence>
<dbReference type="AlphaFoldDB" id="A0A378XHF0"/>
<dbReference type="Proteomes" id="UP000254603">
    <property type="component" value="Unassembled WGS sequence"/>
</dbReference>
<protein>
    <submittedName>
        <fullName evidence="2">DUF485 domain-containing protein</fullName>
    </submittedName>
    <submittedName>
        <fullName evidence="3">Inner membrane protein yjcH</fullName>
    </submittedName>
</protein>
<dbReference type="RefSeq" id="WP_018575177.1">
    <property type="nucleotide sequence ID" value="NZ_CP065725.1"/>
</dbReference>
<reference evidence="2 5" key="2">
    <citation type="submission" date="2020-12" db="EMBL/GenBank/DDBJ databases">
        <title>FDA dAtabase for Regulatory Grade micrObial Sequences (FDA-ARGOS): Supporting development and validation of Infectious Disease Dx tests.</title>
        <authorList>
            <person name="Sproer C."/>
            <person name="Gronow S."/>
            <person name="Severitt S."/>
            <person name="Schroder I."/>
            <person name="Tallon L."/>
            <person name="Sadzewicz L."/>
            <person name="Zhao X."/>
            <person name="Boylan J."/>
            <person name="Ott S."/>
            <person name="Bowen H."/>
            <person name="Vavikolanu K."/>
            <person name="Mehta A."/>
            <person name="Aluvathingal J."/>
            <person name="Nadendla S."/>
            <person name="Lowell S."/>
            <person name="Myers T."/>
            <person name="Yan Y."/>
            <person name="Sichtig H."/>
        </authorList>
    </citation>
    <scope>NUCLEOTIDE SEQUENCE [LARGE SCALE GENOMIC DNA]</scope>
    <source>
        <strain evidence="2 5">FDAARGOS_872</strain>
    </source>
</reference>
<reference evidence="3 4" key="1">
    <citation type="submission" date="2018-06" db="EMBL/GenBank/DDBJ databases">
        <authorList>
            <consortium name="Pathogen Informatics"/>
            <person name="Doyle S."/>
        </authorList>
    </citation>
    <scope>NUCLEOTIDE SEQUENCE [LARGE SCALE GENOMIC DNA]</scope>
    <source>
        <strain evidence="3 4">NCTC11997</strain>
    </source>
</reference>
<gene>
    <name evidence="3" type="primary">yjcH</name>
    <name evidence="2" type="ORF">I6G29_09090</name>
    <name evidence="3" type="ORF">NCTC11997_01882</name>
</gene>
<name>A0A378XHF0_9BURK</name>
<proteinExistence type="predicted"/>
<evidence type="ECO:0000256" key="1">
    <source>
        <dbReference type="SAM" id="Phobius"/>
    </source>
</evidence>
<keyword evidence="1" id="KW-0812">Transmembrane</keyword>